<dbReference type="InterPro" id="IPR000182">
    <property type="entry name" value="GNAT_dom"/>
</dbReference>
<dbReference type="InterPro" id="IPR016181">
    <property type="entry name" value="Acyl_CoA_acyltransferase"/>
</dbReference>
<proteinExistence type="predicted"/>
<dbReference type="SUPFAM" id="SSF55729">
    <property type="entry name" value="Acyl-CoA N-acyltransferases (Nat)"/>
    <property type="match status" value="1"/>
</dbReference>
<dbReference type="AlphaFoldDB" id="A0A238KZY6"/>
<dbReference type="Pfam" id="PF13302">
    <property type="entry name" value="Acetyltransf_3"/>
    <property type="match status" value="1"/>
</dbReference>
<name>A0A238KZY6_9RHOB</name>
<dbReference type="EMBL" id="FXYH01000017">
    <property type="protein sequence ID" value="SMX48383.1"/>
    <property type="molecule type" value="Genomic_DNA"/>
</dbReference>
<feature type="domain" description="N-acetyltransferase" evidence="1">
    <location>
        <begin position="10"/>
        <end position="146"/>
    </location>
</feature>
<dbReference type="OrthoDB" id="6293260at2"/>
<dbReference type="PANTHER" id="PTHR43792">
    <property type="entry name" value="GNAT FAMILY, PUTATIVE (AFU_ORTHOLOGUE AFUA_3G00765)-RELATED-RELATED"/>
    <property type="match status" value="1"/>
</dbReference>
<keyword evidence="3" id="KW-1185">Reference proteome</keyword>
<dbReference type="RefSeq" id="WP_097806268.1">
    <property type="nucleotide sequence ID" value="NZ_CBDIHF020000002.1"/>
</dbReference>
<evidence type="ECO:0000259" key="1">
    <source>
        <dbReference type="Pfam" id="PF13302"/>
    </source>
</evidence>
<dbReference type="Proteomes" id="UP000220836">
    <property type="component" value="Unassembled WGS sequence"/>
</dbReference>
<gene>
    <name evidence="2" type="ORF">PEV8663_03833</name>
</gene>
<evidence type="ECO:0000313" key="3">
    <source>
        <dbReference type="Proteomes" id="UP000220836"/>
    </source>
</evidence>
<dbReference type="GO" id="GO:0016747">
    <property type="term" value="F:acyltransferase activity, transferring groups other than amino-acyl groups"/>
    <property type="evidence" value="ECO:0007669"/>
    <property type="project" value="InterPro"/>
</dbReference>
<sequence length="172" mass="19172">MTGPIIQTERMNLVLPCTDHLPAYVAYCGGLRSQFVGGPFDSAKAFEKLCAMVGHWRLRGFGRYVMTLKSTGQPIGHVGALQIDTAEPPEMTWTIWEDAYEGKGYAIEAVTAYLAHVPKVDPFAEMLIRIENKNQRSLRLADRIGATRDEIEVAPHWMPTAVTLRLRVTNNG</sequence>
<dbReference type="Gene3D" id="3.40.630.30">
    <property type="match status" value="1"/>
</dbReference>
<evidence type="ECO:0000313" key="2">
    <source>
        <dbReference type="EMBL" id="SMX48383.1"/>
    </source>
</evidence>
<dbReference type="PANTHER" id="PTHR43792:SF13">
    <property type="entry name" value="ACETYLTRANSFERASE"/>
    <property type="match status" value="1"/>
</dbReference>
<protein>
    <recommendedName>
        <fullName evidence="1">N-acetyltransferase domain-containing protein</fullName>
    </recommendedName>
</protein>
<accession>A0A238KZY6</accession>
<dbReference type="InterPro" id="IPR051531">
    <property type="entry name" value="N-acetyltransferase"/>
</dbReference>
<organism evidence="2 3">
    <name type="scientific">Pelagimonas varians</name>
    <dbReference type="NCBI Taxonomy" id="696760"/>
    <lineage>
        <taxon>Bacteria</taxon>
        <taxon>Pseudomonadati</taxon>
        <taxon>Pseudomonadota</taxon>
        <taxon>Alphaproteobacteria</taxon>
        <taxon>Rhodobacterales</taxon>
        <taxon>Roseobacteraceae</taxon>
        <taxon>Pelagimonas</taxon>
    </lineage>
</organism>
<reference evidence="2 3" key="1">
    <citation type="submission" date="2017-05" db="EMBL/GenBank/DDBJ databases">
        <authorList>
            <person name="Song R."/>
            <person name="Chenine A.L."/>
            <person name="Ruprecht R.M."/>
        </authorList>
    </citation>
    <scope>NUCLEOTIDE SEQUENCE [LARGE SCALE GENOMIC DNA]</scope>
    <source>
        <strain evidence="2 3">CECT 8663</strain>
    </source>
</reference>